<dbReference type="WBParaSite" id="SMUV_0000109701-mRNA-1">
    <property type="protein sequence ID" value="SMUV_0000109701-mRNA-1"/>
    <property type="gene ID" value="SMUV_0000109701"/>
</dbReference>
<dbReference type="InterPro" id="IPR036034">
    <property type="entry name" value="PDZ_sf"/>
</dbReference>
<dbReference type="Proteomes" id="UP000046393">
    <property type="component" value="Unplaced"/>
</dbReference>
<reference evidence="3" key="1">
    <citation type="submission" date="2017-02" db="UniProtKB">
        <authorList>
            <consortium name="WormBaseParasite"/>
        </authorList>
    </citation>
    <scope>IDENTIFICATION</scope>
</reference>
<name>A0A0N5AAC9_9BILA</name>
<dbReference type="SUPFAM" id="SSF50156">
    <property type="entry name" value="PDZ domain-like"/>
    <property type="match status" value="1"/>
</dbReference>
<dbReference type="AlphaFoldDB" id="A0A0N5AAC9"/>
<evidence type="ECO:0000256" key="1">
    <source>
        <dbReference type="SAM" id="MobiDB-lite"/>
    </source>
</evidence>
<feature type="region of interest" description="Disordered" evidence="1">
    <location>
        <begin position="147"/>
        <end position="197"/>
    </location>
</feature>
<sequence length="372" mass="41438">MTQETLTVRMDRSDISIPWGFTLRAFGSDIVVDTVEKGGLAEKAAIAPNDTVIQFADCKQPMLTLNYVKEIMNQPKLELRFVLCRFITSHISLPWNLTDQKNTIVVDKVNPPTYRSFKSAKSYKESIQSSDETEASVPKVISLGYKPSSFNTSTPPSAYDKQDNQNSFRSQQHEEVSSSFMKQTTPGMVDGRLPSSFTSDTGYDADFNHSVNYNRTDRVTAEVKNQSGQNSYALNEVAPVPIQYQFKRYEPSTAPVNHSNSFLKSNYHFQPGPKPFSHSSHIRNLSPTASVKYLQSKPASTSYAYETPAEEYVRKTGGLFGTDLNLSKPVPYLASETRRAIAEKETGFARATSPAQSESFKRISRAVGTPVS</sequence>
<organism evidence="2 3">
    <name type="scientific">Syphacia muris</name>
    <dbReference type="NCBI Taxonomy" id="451379"/>
    <lineage>
        <taxon>Eukaryota</taxon>
        <taxon>Metazoa</taxon>
        <taxon>Ecdysozoa</taxon>
        <taxon>Nematoda</taxon>
        <taxon>Chromadorea</taxon>
        <taxon>Rhabditida</taxon>
        <taxon>Spirurina</taxon>
        <taxon>Oxyuridomorpha</taxon>
        <taxon>Oxyuroidea</taxon>
        <taxon>Oxyuridae</taxon>
        <taxon>Syphacia</taxon>
    </lineage>
</organism>
<evidence type="ECO:0000313" key="2">
    <source>
        <dbReference type="Proteomes" id="UP000046393"/>
    </source>
</evidence>
<protein>
    <submittedName>
        <fullName evidence="3">PDZ domain-containing protein</fullName>
    </submittedName>
</protein>
<feature type="region of interest" description="Disordered" evidence="1">
    <location>
        <begin position="346"/>
        <end position="372"/>
    </location>
</feature>
<evidence type="ECO:0000313" key="3">
    <source>
        <dbReference type="WBParaSite" id="SMUV_0000109701-mRNA-1"/>
    </source>
</evidence>
<feature type="compositionally biased region" description="Polar residues" evidence="1">
    <location>
        <begin position="177"/>
        <end position="186"/>
    </location>
</feature>
<accession>A0A0N5AAC9</accession>
<keyword evidence="2" id="KW-1185">Reference proteome</keyword>
<proteinExistence type="predicted"/>